<accession>A0AAP8MHF5</accession>
<feature type="transmembrane region" description="Helical" evidence="1">
    <location>
        <begin position="124"/>
        <end position="143"/>
    </location>
</feature>
<keyword evidence="1" id="KW-0812">Transmembrane</keyword>
<keyword evidence="1" id="KW-0472">Membrane</keyword>
<sequence>MNHSMGLLVGGVLPAFAFGIGALLQKQSNDIGIGQSPYLVYFAAGIFIASLVAYFAFPENSHSLKAGAYATGHGLLFGAGFVCLAMVLTVYAEPISKRVPLANMSTLVSVVLGLIVFSEYTRMNLGYLLGGAALIVVGGILVARA</sequence>
<comment type="caution">
    <text evidence="2">The sequence shown here is derived from an EMBL/GenBank/DDBJ whole genome shotgun (WGS) entry which is preliminary data.</text>
</comment>
<proteinExistence type="predicted"/>
<reference evidence="2 3" key="1">
    <citation type="submission" date="2018-01" db="EMBL/GenBank/DDBJ databases">
        <title>The draft genome sequence of Halioglobus japonicus S1-36.</title>
        <authorList>
            <person name="Du Z.-J."/>
            <person name="Shi M.-J."/>
        </authorList>
    </citation>
    <scope>NUCLEOTIDE SEQUENCE [LARGE SCALE GENOMIC DNA]</scope>
    <source>
        <strain evidence="2 3">S1-36</strain>
    </source>
</reference>
<evidence type="ECO:0000256" key="1">
    <source>
        <dbReference type="SAM" id="Phobius"/>
    </source>
</evidence>
<dbReference type="EMBL" id="PKUR01000001">
    <property type="protein sequence ID" value="PLW87891.1"/>
    <property type="molecule type" value="Genomic_DNA"/>
</dbReference>
<keyword evidence="3" id="KW-1185">Reference proteome</keyword>
<feature type="transmembrane region" description="Helical" evidence="1">
    <location>
        <begin position="69"/>
        <end position="92"/>
    </location>
</feature>
<evidence type="ECO:0000313" key="2">
    <source>
        <dbReference type="EMBL" id="PLW87891.1"/>
    </source>
</evidence>
<dbReference type="AlphaFoldDB" id="A0AAP8MHF5"/>
<feature type="transmembrane region" description="Helical" evidence="1">
    <location>
        <begin position="6"/>
        <end position="24"/>
    </location>
</feature>
<organism evidence="2 3">
    <name type="scientific">Halioglobus japonicus</name>
    <dbReference type="NCBI Taxonomy" id="930805"/>
    <lineage>
        <taxon>Bacteria</taxon>
        <taxon>Pseudomonadati</taxon>
        <taxon>Pseudomonadota</taxon>
        <taxon>Gammaproteobacteria</taxon>
        <taxon>Cellvibrionales</taxon>
        <taxon>Halieaceae</taxon>
        <taxon>Halioglobus</taxon>
    </lineage>
</organism>
<evidence type="ECO:0008006" key="4">
    <source>
        <dbReference type="Google" id="ProtNLM"/>
    </source>
</evidence>
<gene>
    <name evidence="2" type="ORF">C0029_04805</name>
</gene>
<feature type="transmembrane region" description="Helical" evidence="1">
    <location>
        <begin position="36"/>
        <end position="57"/>
    </location>
</feature>
<feature type="transmembrane region" description="Helical" evidence="1">
    <location>
        <begin position="99"/>
        <end position="118"/>
    </location>
</feature>
<dbReference type="RefSeq" id="WP_084200105.1">
    <property type="nucleotide sequence ID" value="NZ_BMYL01000001.1"/>
</dbReference>
<keyword evidence="1" id="KW-1133">Transmembrane helix</keyword>
<dbReference type="Proteomes" id="UP000235162">
    <property type="component" value="Unassembled WGS sequence"/>
</dbReference>
<dbReference type="KEGG" id="hja:BST95_13380"/>
<protein>
    <recommendedName>
        <fullName evidence="4">EamA domain-containing protein</fullName>
    </recommendedName>
</protein>
<name>A0AAP8MHF5_9GAMM</name>
<evidence type="ECO:0000313" key="3">
    <source>
        <dbReference type="Proteomes" id="UP000235162"/>
    </source>
</evidence>